<dbReference type="PANTHER" id="PTHR37451:SF1">
    <property type="entry name" value="MARVEL DOMAIN-CONTAINING PROTEIN"/>
    <property type="match status" value="1"/>
</dbReference>
<keyword evidence="3 6" id="KW-1133">Transmembrane helix</keyword>
<dbReference type="Proteomes" id="UP000242414">
    <property type="component" value="Unassembled WGS sequence"/>
</dbReference>
<feature type="transmembrane region" description="Helical" evidence="6">
    <location>
        <begin position="159"/>
        <end position="177"/>
    </location>
</feature>
<accession>A0A1X0QVB9</accession>
<keyword evidence="4 6" id="KW-0472">Membrane</keyword>
<dbReference type="OrthoDB" id="2259253at2759"/>
<feature type="domain" description="MARVEL" evidence="7">
    <location>
        <begin position="24"/>
        <end position="170"/>
    </location>
</feature>
<dbReference type="PANTHER" id="PTHR37451">
    <property type="entry name" value="MARVEL DOMAIN"/>
    <property type="match status" value="1"/>
</dbReference>
<evidence type="ECO:0000256" key="2">
    <source>
        <dbReference type="ARBA" id="ARBA00022692"/>
    </source>
</evidence>
<organism evidence="8">
    <name type="scientific">Rhizopus microsporus var. microsporus</name>
    <dbReference type="NCBI Taxonomy" id="86635"/>
    <lineage>
        <taxon>Eukaryota</taxon>
        <taxon>Fungi</taxon>
        <taxon>Fungi incertae sedis</taxon>
        <taxon>Mucoromycota</taxon>
        <taxon>Mucoromycotina</taxon>
        <taxon>Mucoromycetes</taxon>
        <taxon>Mucorales</taxon>
        <taxon>Mucorineae</taxon>
        <taxon>Rhizopodaceae</taxon>
        <taxon>Rhizopus</taxon>
    </lineage>
</organism>
<sequence length="253" mass="29125">MISADYFDLDYDLPENLPYLGIYKVILHCMQILIAFLILFLVTPIVSAERHYYGSSQASPNYVLVITLKSLIIAFLLALFPWTRLTKIPGRLKRFFVRPRTNMIFTAFLSIAWFIGMISMTVDASDCSLDEKLEKEDSDYKDVWLNQCRCAKAAAGFSWIMFFAWLATTAISAILLWHEKRLKHERAYRAEPDDDASIQDEKKDTYSLPSPLPEPPRVITSSYVPPQMASPPYTYTNYPFQAISSPPYTHQQH</sequence>
<dbReference type="EMBL" id="KV921995">
    <property type="protein sequence ID" value="ORE03681.1"/>
    <property type="molecule type" value="Genomic_DNA"/>
</dbReference>
<protein>
    <recommendedName>
        <fullName evidence="7">MARVEL domain-containing protein</fullName>
    </recommendedName>
</protein>
<feature type="region of interest" description="Disordered" evidence="5">
    <location>
        <begin position="190"/>
        <end position="224"/>
    </location>
</feature>
<evidence type="ECO:0000259" key="7">
    <source>
        <dbReference type="Pfam" id="PF01284"/>
    </source>
</evidence>
<reference evidence="8" key="1">
    <citation type="journal article" date="2016" name="Proc. Natl. Acad. Sci. U.S.A.">
        <title>Lipid metabolic changes in an early divergent fungus govern the establishment of a mutualistic symbiosis with endobacteria.</title>
        <authorList>
            <person name="Lastovetsky O.A."/>
            <person name="Gaspar M.L."/>
            <person name="Mondo S.J."/>
            <person name="LaButti K.M."/>
            <person name="Sandor L."/>
            <person name="Grigoriev I.V."/>
            <person name="Henry S.A."/>
            <person name="Pawlowska T.E."/>
        </authorList>
    </citation>
    <scope>NUCLEOTIDE SEQUENCE [LARGE SCALE GENOMIC DNA]</scope>
    <source>
        <strain evidence="8">ATCC 52814</strain>
    </source>
</reference>
<evidence type="ECO:0000256" key="5">
    <source>
        <dbReference type="SAM" id="MobiDB-lite"/>
    </source>
</evidence>
<evidence type="ECO:0000256" key="4">
    <source>
        <dbReference type="ARBA" id="ARBA00023136"/>
    </source>
</evidence>
<dbReference type="AlphaFoldDB" id="A0A1X0QVB9"/>
<feature type="transmembrane region" description="Helical" evidence="6">
    <location>
        <begin position="62"/>
        <end position="82"/>
    </location>
</feature>
<feature type="transmembrane region" description="Helical" evidence="6">
    <location>
        <begin position="21"/>
        <end position="42"/>
    </location>
</feature>
<name>A0A1X0QVB9_RHIZD</name>
<feature type="transmembrane region" description="Helical" evidence="6">
    <location>
        <begin position="103"/>
        <end position="122"/>
    </location>
</feature>
<evidence type="ECO:0000313" key="8">
    <source>
        <dbReference type="EMBL" id="ORE03681.1"/>
    </source>
</evidence>
<evidence type="ECO:0000256" key="6">
    <source>
        <dbReference type="SAM" id="Phobius"/>
    </source>
</evidence>
<gene>
    <name evidence="8" type="ORF">BCV72DRAFT_337834</name>
</gene>
<evidence type="ECO:0000256" key="3">
    <source>
        <dbReference type="ARBA" id="ARBA00022989"/>
    </source>
</evidence>
<proteinExistence type="predicted"/>
<dbReference type="VEuPathDB" id="FungiDB:BCV72DRAFT_337834"/>
<evidence type="ECO:0000256" key="1">
    <source>
        <dbReference type="ARBA" id="ARBA00004141"/>
    </source>
</evidence>
<keyword evidence="2 6" id="KW-0812">Transmembrane</keyword>
<dbReference type="InterPro" id="IPR008253">
    <property type="entry name" value="Marvel"/>
</dbReference>
<dbReference type="GO" id="GO:0016020">
    <property type="term" value="C:membrane"/>
    <property type="evidence" value="ECO:0007669"/>
    <property type="project" value="UniProtKB-SubCell"/>
</dbReference>
<comment type="subcellular location">
    <subcellularLocation>
        <location evidence="1">Membrane</location>
        <topology evidence="1">Multi-pass membrane protein</topology>
    </subcellularLocation>
</comment>
<dbReference type="Pfam" id="PF01284">
    <property type="entry name" value="MARVEL"/>
    <property type="match status" value="1"/>
</dbReference>